<evidence type="ECO:0000313" key="8">
    <source>
        <dbReference type="Proteomes" id="UP000077755"/>
    </source>
</evidence>
<dbReference type="Proteomes" id="UP000077755">
    <property type="component" value="Chromosome 5"/>
</dbReference>
<dbReference type="AlphaFoldDB" id="A0AAF0X6C4"/>
<dbReference type="GO" id="GO:0060320">
    <property type="term" value="P:rejection of self pollen"/>
    <property type="evidence" value="ECO:0007669"/>
    <property type="project" value="UniProtKB-KW"/>
</dbReference>
<evidence type="ECO:0000256" key="2">
    <source>
        <dbReference type="ARBA" id="ARBA00005581"/>
    </source>
</evidence>
<name>A0AAF0X6C4_DAUCS</name>
<reference evidence="7" key="1">
    <citation type="journal article" date="2016" name="Nat. Genet.">
        <title>A high-quality carrot genome assembly provides new insights into carotenoid accumulation and asterid genome evolution.</title>
        <authorList>
            <person name="Iorizzo M."/>
            <person name="Ellison S."/>
            <person name="Senalik D."/>
            <person name="Zeng P."/>
            <person name="Satapoomin P."/>
            <person name="Huang J."/>
            <person name="Bowman M."/>
            <person name="Iovene M."/>
            <person name="Sanseverino W."/>
            <person name="Cavagnaro P."/>
            <person name="Yildiz M."/>
            <person name="Macko-Podgorni A."/>
            <person name="Moranska E."/>
            <person name="Grzebelus E."/>
            <person name="Grzebelus D."/>
            <person name="Ashrafi H."/>
            <person name="Zheng Z."/>
            <person name="Cheng S."/>
            <person name="Spooner D."/>
            <person name="Van Deynze A."/>
            <person name="Simon P."/>
        </authorList>
    </citation>
    <scope>NUCLEOTIDE SEQUENCE</scope>
    <source>
        <tissue evidence="7">Leaf</tissue>
    </source>
</reference>
<dbReference type="PANTHER" id="PTHR31232:SF156">
    <property type="entry name" value="PLANT SELF-INCOMPATIBILITY PROTEIN S1 FAMILY-RELATED"/>
    <property type="match status" value="1"/>
</dbReference>
<dbReference type="PANTHER" id="PTHR31232">
    <property type="match status" value="1"/>
</dbReference>
<keyword evidence="4 6" id="KW-0964">Secreted</keyword>
<accession>A0AAF0X6C4</accession>
<protein>
    <recommendedName>
        <fullName evidence="6">S-protein homolog</fullName>
    </recommendedName>
</protein>
<evidence type="ECO:0000256" key="1">
    <source>
        <dbReference type="ARBA" id="ARBA00004613"/>
    </source>
</evidence>
<evidence type="ECO:0000256" key="4">
    <source>
        <dbReference type="ARBA" id="ARBA00022525"/>
    </source>
</evidence>
<dbReference type="Pfam" id="PF05938">
    <property type="entry name" value="Self-incomp_S1"/>
    <property type="match status" value="1"/>
</dbReference>
<keyword evidence="8" id="KW-1185">Reference proteome</keyword>
<gene>
    <name evidence="7" type="ORF">DCAR_0520545</name>
</gene>
<organism evidence="7 8">
    <name type="scientific">Daucus carota subsp. sativus</name>
    <name type="common">Carrot</name>
    <dbReference type="NCBI Taxonomy" id="79200"/>
    <lineage>
        <taxon>Eukaryota</taxon>
        <taxon>Viridiplantae</taxon>
        <taxon>Streptophyta</taxon>
        <taxon>Embryophyta</taxon>
        <taxon>Tracheophyta</taxon>
        <taxon>Spermatophyta</taxon>
        <taxon>Magnoliopsida</taxon>
        <taxon>eudicotyledons</taxon>
        <taxon>Gunneridae</taxon>
        <taxon>Pentapetalae</taxon>
        <taxon>asterids</taxon>
        <taxon>campanulids</taxon>
        <taxon>Apiales</taxon>
        <taxon>Apiaceae</taxon>
        <taxon>Apioideae</taxon>
        <taxon>Scandiceae</taxon>
        <taxon>Daucinae</taxon>
        <taxon>Daucus</taxon>
        <taxon>Daucus sect. Daucus</taxon>
    </lineage>
</organism>
<dbReference type="InterPro" id="IPR010264">
    <property type="entry name" value="Self-incomp_S1"/>
</dbReference>
<comment type="similarity">
    <text evidence="2 6">Belongs to the plant self-incompatibility (S1) protein family.</text>
</comment>
<proteinExistence type="inferred from homology"/>
<keyword evidence="3 6" id="KW-0713">Self-incompatibility</keyword>
<evidence type="ECO:0000256" key="6">
    <source>
        <dbReference type="RuleBase" id="RU367044"/>
    </source>
</evidence>
<evidence type="ECO:0000313" key="7">
    <source>
        <dbReference type="EMBL" id="WOH01164.1"/>
    </source>
</evidence>
<evidence type="ECO:0000256" key="3">
    <source>
        <dbReference type="ARBA" id="ARBA00022471"/>
    </source>
</evidence>
<keyword evidence="5" id="KW-0732">Signal</keyword>
<reference evidence="7" key="2">
    <citation type="submission" date="2022-03" db="EMBL/GenBank/DDBJ databases">
        <title>Draft title - Genomic analysis of global carrot germplasm unveils the trajectory of domestication and the origin of high carotenoid orange carrot.</title>
        <authorList>
            <person name="Iorizzo M."/>
            <person name="Ellison S."/>
            <person name="Senalik D."/>
            <person name="Macko-Podgorni A."/>
            <person name="Grzebelus D."/>
            <person name="Bostan H."/>
            <person name="Rolling W."/>
            <person name="Curaba J."/>
            <person name="Simon P."/>
        </authorList>
    </citation>
    <scope>NUCLEOTIDE SEQUENCE</scope>
    <source>
        <tissue evidence="7">Leaf</tissue>
    </source>
</reference>
<dbReference type="EMBL" id="CP093347">
    <property type="protein sequence ID" value="WOH01164.1"/>
    <property type="molecule type" value="Genomic_DNA"/>
</dbReference>
<comment type="subcellular location">
    <subcellularLocation>
        <location evidence="1 6">Secreted</location>
    </subcellularLocation>
</comment>
<sequence length="142" mass="16925">MSKNTYSLSIYIIVSSLLCTTCFSKLHVHITSHLPTSSPPLTLHCKSADDDLGTHTLYWNQFFTWSFRMNYWNTTVFYCDYWWGEKHAAFHAFDALIWQLIDTKNPNNGDFYYHVEADGFYLYCYHRDAGKSWWTLIHKWVN</sequence>
<evidence type="ECO:0000256" key="5">
    <source>
        <dbReference type="ARBA" id="ARBA00022729"/>
    </source>
</evidence>
<dbReference type="GO" id="GO:0005576">
    <property type="term" value="C:extracellular region"/>
    <property type="evidence" value="ECO:0007669"/>
    <property type="project" value="UniProtKB-SubCell"/>
</dbReference>